<dbReference type="PIRSF" id="PIRSF000103">
    <property type="entry name" value="HIBADH"/>
    <property type="match status" value="1"/>
</dbReference>
<dbReference type="InterPro" id="IPR036291">
    <property type="entry name" value="NAD(P)-bd_dom_sf"/>
</dbReference>
<sequence length="296" mass="30625">MGEGRVSVIGLGEMGRVLASSLLDAGWEVTVWNRTAARADALVERGAVRAGSAAEAVRGGALVLVCLLDYGTVRDVLEPAAGELEGRALVNLTNGTPGQAAEFAAWAAGRGAKYLDGGMMAIPSTLATEEAFIFYSGDESVLTGHRAALEVLGTPHYLGRDTGLAPLYDLALLTAMDMMFAGFHHAVAMALSREGGSAAGVTGHLVPWLTNMARVLPAFAGEVDAHRATGAAPALSQGLDVQRAGALNLIAAAREAGVSTDLLERSRAQLDALLAAGRTDWDSPLSVRQVRGEPLV</sequence>
<dbReference type="Gene3D" id="3.40.50.720">
    <property type="entry name" value="NAD(P)-binding Rossmann-like Domain"/>
    <property type="match status" value="1"/>
</dbReference>
<evidence type="ECO:0000313" key="6">
    <source>
        <dbReference type="Proteomes" id="UP001291653"/>
    </source>
</evidence>
<dbReference type="Pfam" id="PF21761">
    <property type="entry name" value="RedAm-like_C"/>
    <property type="match status" value="1"/>
</dbReference>
<accession>A0ABQ5P5S3</accession>
<feature type="domain" description="NADPH-dependent reductive aminase-like C-terminal" evidence="4">
    <location>
        <begin position="161"/>
        <end position="280"/>
    </location>
</feature>
<evidence type="ECO:0000256" key="2">
    <source>
        <dbReference type="ARBA" id="ARBA00023002"/>
    </source>
</evidence>
<comment type="caution">
    <text evidence="5">The sequence shown here is derived from an EMBL/GenBank/DDBJ whole genome shotgun (WGS) entry which is preliminary data.</text>
</comment>
<dbReference type="Gene3D" id="1.10.1040.10">
    <property type="entry name" value="N-(1-d-carboxylethyl)-l-norvaline Dehydrogenase, domain 2"/>
    <property type="match status" value="1"/>
</dbReference>
<dbReference type="EMBL" id="BSBI01000012">
    <property type="protein sequence ID" value="GLF97938.1"/>
    <property type="molecule type" value="Genomic_DNA"/>
</dbReference>
<evidence type="ECO:0000259" key="3">
    <source>
        <dbReference type="Pfam" id="PF03446"/>
    </source>
</evidence>
<feature type="domain" description="6-phosphogluconate dehydrogenase NADP-binding" evidence="3">
    <location>
        <begin position="6"/>
        <end position="154"/>
    </location>
</feature>
<name>A0ABQ5P5S3_9ACTN</name>
<dbReference type="SUPFAM" id="SSF51735">
    <property type="entry name" value="NAD(P)-binding Rossmann-fold domains"/>
    <property type="match status" value="1"/>
</dbReference>
<dbReference type="RefSeq" id="WP_323449918.1">
    <property type="nucleotide sequence ID" value="NZ_BSBI01000012.1"/>
</dbReference>
<dbReference type="PANTHER" id="PTHR43580:SF2">
    <property type="entry name" value="CYTOKINE-LIKE NUCLEAR FACTOR N-PAC"/>
    <property type="match status" value="1"/>
</dbReference>
<dbReference type="InterPro" id="IPR013328">
    <property type="entry name" value="6PGD_dom2"/>
</dbReference>
<dbReference type="Proteomes" id="UP001291653">
    <property type="component" value="Unassembled WGS sequence"/>
</dbReference>
<dbReference type="InterPro" id="IPR051265">
    <property type="entry name" value="HIBADH-related_NP60_sf"/>
</dbReference>
<gene>
    <name evidence="5" type="ORF">SYYSPA8_26595</name>
</gene>
<proteinExistence type="inferred from homology"/>
<evidence type="ECO:0000259" key="4">
    <source>
        <dbReference type="Pfam" id="PF21761"/>
    </source>
</evidence>
<keyword evidence="6" id="KW-1185">Reference proteome</keyword>
<dbReference type="PANTHER" id="PTHR43580">
    <property type="entry name" value="OXIDOREDUCTASE GLYR1-RELATED"/>
    <property type="match status" value="1"/>
</dbReference>
<dbReference type="InterPro" id="IPR006115">
    <property type="entry name" value="6PGDH_NADP-bd"/>
</dbReference>
<reference evidence="5 6" key="1">
    <citation type="submission" date="2022-10" db="EMBL/GenBank/DDBJ databases">
        <title>Draft genome sequence of Streptomyces sp. YSPA8.</title>
        <authorList>
            <person name="Moriuchi R."/>
            <person name="Dohra H."/>
            <person name="Yamamura H."/>
            <person name="Kodani S."/>
        </authorList>
    </citation>
    <scope>NUCLEOTIDE SEQUENCE [LARGE SCALE GENOMIC DNA]</scope>
    <source>
        <strain evidence="5 6">YSPA8</strain>
    </source>
</reference>
<evidence type="ECO:0000313" key="5">
    <source>
        <dbReference type="EMBL" id="GLF97938.1"/>
    </source>
</evidence>
<comment type="similarity">
    <text evidence="1">Belongs to the HIBADH-related family.</text>
</comment>
<keyword evidence="2" id="KW-0560">Oxidoreductase</keyword>
<dbReference type="InterPro" id="IPR048666">
    <property type="entry name" value="RedAm-like_C"/>
</dbReference>
<dbReference type="Pfam" id="PF03446">
    <property type="entry name" value="NAD_binding_2"/>
    <property type="match status" value="1"/>
</dbReference>
<organism evidence="5 6">
    <name type="scientific">Streptomyces yaizuensis</name>
    <dbReference type="NCBI Taxonomy" id="2989713"/>
    <lineage>
        <taxon>Bacteria</taxon>
        <taxon>Bacillati</taxon>
        <taxon>Actinomycetota</taxon>
        <taxon>Actinomycetes</taxon>
        <taxon>Kitasatosporales</taxon>
        <taxon>Streptomycetaceae</taxon>
        <taxon>Streptomyces</taxon>
    </lineage>
</organism>
<dbReference type="InterPro" id="IPR015815">
    <property type="entry name" value="HIBADH-related"/>
</dbReference>
<protein>
    <submittedName>
        <fullName evidence="5">NAD(P)-binding domain-containing protein</fullName>
    </submittedName>
</protein>
<evidence type="ECO:0000256" key="1">
    <source>
        <dbReference type="ARBA" id="ARBA00009080"/>
    </source>
</evidence>